<feature type="region of interest" description="Disordered" evidence="4">
    <location>
        <begin position="150"/>
        <end position="198"/>
    </location>
</feature>
<dbReference type="EMBL" id="CABD030031237">
    <property type="status" value="NOT_ANNOTATED_CDS"/>
    <property type="molecule type" value="Genomic_DNA"/>
</dbReference>
<dbReference type="AlphaFoldDB" id="G3R6J8"/>
<keyword evidence="2" id="KW-0964">Secreted</keyword>
<reference evidence="6" key="3">
    <citation type="submission" date="2025-08" db="UniProtKB">
        <authorList>
            <consortium name="Ensembl"/>
        </authorList>
    </citation>
    <scope>IDENTIFICATION</scope>
</reference>
<keyword evidence="7" id="KW-1185">Reference proteome</keyword>
<proteinExistence type="predicted"/>
<comment type="subcellular location">
    <subcellularLocation>
        <location evidence="1">Secreted</location>
    </subcellularLocation>
</comment>
<dbReference type="OMA" id="NPKPQIN"/>
<evidence type="ECO:0000256" key="2">
    <source>
        <dbReference type="ARBA" id="ARBA00022525"/>
    </source>
</evidence>
<dbReference type="InterPro" id="IPR026288">
    <property type="entry name" value="SMR-like"/>
</dbReference>
<dbReference type="Bgee" id="ENSGGOG00000011239">
    <property type="expression patterns" value="Expressed in liver"/>
</dbReference>
<dbReference type="Ensembl" id="ENSGGOT00000011280.3">
    <property type="protein sequence ID" value="ENSGGOP00000010956.2"/>
    <property type="gene ID" value="ENSGGOG00000011239.3"/>
</dbReference>
<dbReference type="PANTHER" id="PTHR14179">
    <property type="entry name" value="SMR1-RELATED"/>
    <property type="match status" value="1"/>
</dbReference>
<evidence type="ECO:0000313" key="7">
    <source>
        <dbReference type="Proteomes" id="UP000001519"/>
    </source>
</evidence>
<dbReference type="GO" id="GO:0005576">
    <property type="term" value="C:extracellular region"/>
    <property type="evidence" value="ECO:0007669"/>
    <property type="project" value="UniProtKB-SubCell"/>
</dbReference>
<evidence type="ECO:0000313" key="6">
    <source>
        <dbReference type="Ensembl" id="ENSGGOP00000010956.2"/>
    </source>
</evidence>
<dbReference type="FunCoup" id="G3R6J8">
    <property type="interactions" value="44"/>
</dbReference>
<dbReference type="PROSITE" id="PS51257">
    <property type="entry name" value="PROKAR_LIPOPROTEIN"/>
    <property type="match status" value="1"/>
</dbReference>
<dbReference type="GO" id="GO:0004866">
    <property type="term" value="F:endopeptidase inhibitor activity"/>
    <property type="evidence" value="ECO:0000318"/>
    <property type="project" value="GO_Central"/>
</dbReference>
<evidence type="ECO:0000256" key="5">
    <source>
        <dbReference type="SAM" id="SignalP"/>
    </source>
</evidence>
<sequence length="248" mass="27107">MKLTFLLGLLALISCFTPSESQRFSRRPYLPGQLPPPPPYRPRWVPPSPPPPYGSRLNSPLSLPFVPGRVPPSSFSRFSQAVILSQLFPLESIRQPRLFPGYPNLHFPLRPYYVGPIRILKPPFPPIPFFLAIYLPISNPEPQINITTADTTITTNPPTTATATTSTSTKPTMTISSSTVPISSTPEPATSISAATPAVSTENTTQILTNPPHTVLLNATVQVTTSNQTILSSPAFKSFWQKLFAIFG</sequence>
<organism evidence="6 7">
    <name type="scientific">Gorilla gorilla gorilla</name>
    <name type="common">Western lowland gorilla</name>
    <dbReference type="NCBI Taxonomy" id="9595"/>
    <lineage>
        <taxon>Eukaryota</taxon>
        <taxon>Metazoa</taxon>
        <taxon>Chordata</taxon>
        <taxon>Craniata</taxon>
        <taxon>Vertebrata</taxon>
        <taxon>Euteleostomi</taxon>
        <taxon>Mammalia</taxon>
        <taxon>Eutheria</taxon>
        <taxon>Euarchontoglires</taxon>
        <taxon>Primates</taxon>
        <taxon>Haplorrhini</taxon>
        <taxon>Catarrhini</taxon>
        <taxon>Hominidae</taxon>
        <taxon>Gorilla</taxon>
    </lineage>
</organism>
<reference evidence="7" key="1">
    <citation type="submission" date="2011-05" db="EMBL/GenBank/DDBJ databases">
        <title>Insights into the evolution of the great apes provided by the gorilla genome.</title>
        <authorList>
            <person name="Scally A."/>
        </authorList>
    </citation>
    <scope>NUCLEOTIDE SEQUENCE [LARGE SCALE GENOMIC DNA]</scope>
</reference>
<dbReference type="Proteomes" id="UP000001519">
    <property type="component" value="Chromosome 4"/>
</dbReference>
<evidence type="ECO:0000256" key="4">
    <source>
        <dbReference type="SAM" id="MobiDB-lite"/>
    </source>
</evidence>
<feature type="signal peptide" evidence="5">
    <location>
        <begin position="1"/>
        <end position="21"/>
    </location>
</feature>
<feature type="chain" id="PRO_5003452122" evidence="5">
    <location>
        <begin position="22"/>
        <end position="248"/>
    </location>
</feature>
<dbReference type="HOGENOM" id="CLU_1124221_0_0_1"/>
<dbReference type="Pfam" id="PF15621">
    <property type="entry name" value="PROL5-SMR"/>
    <property type="match status" value="1"/>
</dbReference>
<keyword evidence="3 5" id="KW-0732">Signal</keyword>
<reference evidence="6" key="4">
    <citation type="submission" date="2025-09" db="UniProtKB">
        <authorList>
            <consortium name="Ensembl"/>
        </authorList>
    </citation>
    <scope>IDENTIFICATION</scope>
</reference>
<evidence type="ECO:0000256" key="3">
    <source>
        <dbReference type="ARBA" id="ARBA00022729"/>
    </source>
</evidence>
<gene>
    <name evidence="6" type="primary">LOC101149238</name>
</gene>
<dbReference type="eggNOG" id="ENOG502RWXN">
    <property type="taxonomic scope" value="Eukaryota"/>
</dbReference>
<accession>G3R6J8</accession>
<dbReference type="GeneTree" id="ENSGT00730000111944"/>
<evidence type="ECO:0000256" key="1">
    <source>
        <dbReference type="ARBA" id="ARBA00004613"/>
    </source>
</evidence>
<dbReference type="STRING" id="9593.ENSGGOP00000010956"/>
<dbReference type="InParanoid" id="G3R6J8"/>
<dbReference type="PANTHER" id="PTHR14179:SF8">
    <property type="entry name" value="OPIORPHIN PREPROPEPTIDE"/>
    <property type="match status" value="1"/>
</dbReference>
<dbReference type="GO" id="GO:0051930">
    <property type="term" value="P:regulation of sensory perception of pain"/>
    <property type="evidence" value="ECO:0000318"/>
    <property type="project" value="GO_Central"/>
</dbReference>
<feature type="compositionally biased region" description="Low complexity" evidence="4">
    <location>
        <begin position="150"/>
        <end position="188"/>
    </location>
</feature>
<protein>
    <submittedName>
        <fullName evidence="6">Opiorphin prepropeptide</fullName>
    </submittedName>
</protein>
<name>G3R6J8_GORGO</name>
<reference evidence="6 7" key="2">
    <citation type="journal article" date="2012" name="Nature">
        <title>Insights into hominid evolution from the gorilla genome sequence.</title>
        <authorList>
            <person name="Scally A."/>
            <person name="Dutheil J.Y."/>
            <person name="Hillier L.W."/>
            <person name="Jordan G.E."/>
            <person name="Goodhead I."/>
            <person name="Herrero J."/>
            <person name="Hobolth A."/>
            <person name="Lappalainen T."/>
            <person name="Mailund T."/>
            <person name="Marques-Bonet T."/>
            <person name="McCarthy S."/>
            <person name="Montgomery S.H."/>
            <person name="Schwalie P.C."/>
            <person name="Tang Y.A."/>
            <person name="Ward M.C."/>
            <person name="Xue Y."/>
            <person name="Yngvadottir B."/>
            <person name="Alkan C."/>
            <person name="Andersen L.N."/>
            <person name="Ayub Q."/>
            <person name="Ball E.V."/>
            <person name="Beal K."/>
            <person name="Bradley B.J."/>
            <person name="Chen Y."/>
            <person name="Clee C.M."/>
            <person name="Fitzgerald S."/>
            <person name="Graves T.A."/>
            <person name="Gu Y."/>
            <person name="Heath P."/>
            <person name="Heger A."/>
            <person name="Karakoc E."/>
            <person name="Kolb-Kokocinski A."/>
            <person name="Laird G.K."/>
            <person name="Lunter G."/>
            <person name="Meader S."/>
            <person name="Mort M."/>
            <person name="Mullikin J.C."/>
            <person name="Munch K."/>
            <person name="O'Connor T.D."/>
            <person name="Phillips A.D."/>
            <person name="Prado-Martinez J."/>
            <person name="Rogers A.S."/>
            <person name="Sajjadian S."/>
            <person name="Schmidt D."/>
            <person name="Shaw K."/>
            <person name="Simpson J.T."/>
            <person name="Stenson P.D."/>
            <person name="Turner D.J."/>
            <person name="Vigilant L."/>
            <person name="Vilella A.J."/>
            <person name="Whitener W."/>
            <person name="Zhu B."/>
            <person name="Cooper D.N."/>
            <person name="de Jong P."/>
            <person name="Dermitzakis E.T."/>
            <person name="Eichler E.E."/>
            <person name="Flicek P."/>
            <person name="Goldman N."/>
            <person name="Mundy N.I."/>
            <person name="Ning Z."/>
            <person name="Odom D.T."/>
            <person name="Ponting C.P."/>
            <person name="Quail M.A."/>
            <person name="Ryder O.A."/>
            <person name="Searle S.M."/>
            <person name="Warren W.C."/>
            <person name="Wilson R.K."/>
            <person name="Schierup M.H."/>
            <person name="Rogers J."/>
            <person name="Tyler-Smith C."/>
            <person name="Durbin R."/>
        </authorList>
    </citation>
    <scope>NUCLEOTIDE SEQUENCE [LARGE SCALE GENOMIC DNA]</scope>
</reference>